<evidence type="ECO:0000313" key="2">
    <source>
        <dbReference type="EMBL" id="ESQ43262.1"/>
    </source>
</evidence>
<dbReference type="KEGG" id="eus:EUTSA_v10015626mg"/>
<reference evidence="2 3" key="1">
    <citation type="journal article" date="2013" name="Front. Plant Sci.">
        <title>The Reference Genome of the Halophytic Plant Eutrema salsugineum.</title>
        <authorList>
            <person name="Yang R."/>
            <person name="Jarvis D.E."/>
            <person name="Chen H."/>
            <person name="Beilstein M.A."/>
            <person name="Grimwood J."/>
            <person name="Jenkins J."/>
            <person name="Shu S."/>
            <person name="Prochnik S."/>
            <person name="Xin M."/>
            <person name="Ma C."/>
            <person name="Schmutz J."/>
            <person name="Wing R.A."/>
            <person name="Mitchell-Olds T."/>
            <person name="Schumaker K.S."/>
            <person name="Wang X."/>
        </authorList>
    </citation>
    <scope>NUCLEOTIDE SEQUENCE [LARGE SCALE GENOMIC DNA]</scope>
</reference>
<dbReference type="OrthoDB" id="1020704at2759"/>
<keyword evidence="1" id="KW-0732">Signal</keyword>
<evidence type="ECO:0000313" key="3">
    <source>
        <dbReference type="Proteomes" id="UP000030689"/>
    </source>
</evidence>
<feature type="chain" id="PRO_5004721471" description="Knottin scorpion toxin-like domain-containing protein" evidence="1">
    <location>
        <begin position="30"/>
        <end position="70"/>
    </location>
</feature>
<organism evidence="2 3">
    <name type="scientific">Eutrema salsugineum</name>
    <name type="common">Saltwater cress</name>
    <name type="synonym">Sisymbrium salsugineum</name>
    <dbReference type="NCBI Taxonomy" id="72664"/>
    <lineage>
        <taxon>Eukaryota</taxon>
        <taxon>Viridiplantae</taxon>
        <taxon>Streptophyta</taxon>
        <taxon>Embryophyta</taxon>
        <taxon>Tracheophyta</taxon>
        <taxon>Spermatophyta</taxon>
        <taxon>Magnoliopsida</taxon>
        <taxon>eudicotyledons</taxon>
        <taxon>Gunneridae</taxon>
        <taxon>Pentapetalae</taxon>
        <taxon>rosids</taxon>
        <taxon>malvids</taxon>
        <taxon>Brassicales</taxon>
        <taxon>Brassicaceae</taxon>
        <taxon>Eutremeae</taxon>
        <taxon>Eutrema</taxon>
    </lineage>
</organism>
<dbReference type="Proteomes" id="UP000030689">
    <property type="component" value="Unassembled WGS sequence"/>
</dbReference>
<dbReference type="OMA" id="YLFGQCV"/>
<evidence type="ECO:0008006" key="4">
    <source>
        <dbReference type="Google" id="ProtNLM"/>
    </source>
</evidence>
<accession>V4LLB5</accession>
<protein>
    <recommendedName>
        <fullName evidence="4">Knottin scorpion toxin-like domain-containing protein</fullName>
    </recommendedName>
</protein>
<dbReference type="EMBL" id="KI517464">
    <property type="protein sequence ID" value="ESQ43262.1"/>
    <property type="molecule type" value="Genomic_DNA"/>
</dbReference>
<evidence type="ECO:0000256" key="1">
    <source>
        <dbReference type="SAM" id="SignalP"/>
    </source>
</evidence>
<dbReference type="Gramene" id="ESQ43262">
    <property type="protein sequence ID" value="ESQ43262"/>
    <property type="gene ID" value="EUTSA_v10015626mg"/>
</dbReference>
<sequence length="70" mass="7603">MNCKVGFMSFVMICSIIILFLMVVGKVEAQAQCIGLCDMLADCATACIKMGYQTGQCVGWNNPNNCCCNH</sequence>
<dbReference type="AlphaFoldDB" id="V4LLB5"/>
<keyword evidence="3" id="KW-1185">Reference proteome</keyword>
<feature type="signal peptide" evidence="1">
    <location>
        <begin position="1"/>
        <end position="29"/>
    </location>
</feature>
<proteinExistence type="predicted"/>
<name>V4LLB5_EUTSA</name>
<gene>
    <name evidence="2" type="ORF">EUTSA_v10015626mg</name>
</gene>